<evidence type="ECO:0000256" key="1">
    <source>
        <dbReference type="ARBA" id="ARBA00022679"/>
    </source>
</evidence>
<dbReference type="GO" id="GO:0016747">
    <property type="term" value="F:acyltransferase activity, transferring groups other than amino-acyl groups"/>
    <property type="evidence" value="ECO:0007669"/>
    <property type="project" value="InterPro"/>
</dbReference>
<dbReference type="PANTHER" id="PTHR43877">
    <property type="entry name" value="AMINOALKYLPHOSPHONATE N-ACETYLTRANSFERASE-RELATED-RELATED"/>
    <property type="match status" value="1"/>
</dbReference>
<dbReference type="EMBL" id="JANFYS010000023">
    <property type="protein sequence ID" value="MCQ4771018.1"/>
    <property type="molecule type" value="Genomic_DNA"/>
</dbReference>
<evidence type="ECO:0000259" key="3">
    <source>
        <dbReference type="PROSITE" id="PS51186"/>
    </source>
</evidence>
<evidence type="ECO:0000313" key="4">
    <source>
        <dbReference type="EMBL" id="MCQ4771018.1"/>
    </source>
</evidence>
<feature type="domain" description="N-acetyltransferase" evidence="3">
    <location>
        <begin position="1"/>
        <end position="140"/>
    </location>
</feature>
<dbReference type="RefSeq" id="WP_256304317.1">
    <property type="nucleotide sequence ID" value="NZ_JANFYS010000023.1"/>
</dbReference>
<accession>A0AAW5JMF2</accession>
<protein>
    <submittedName>
        <fullName evidence="4">GNAT family N-acetyltransferase</fullName>
    </submittedName>
</protein>
<gene>
    <name evidence="4" type="ORF">NE579_11180</name>
</gene>
<dbReference type="InterPro" id="IPR000182">
    <property type="entry name" value="GNAT_dom"/>
</dbReference>
<name>A0AAW5JMF2_9FIRM</name>
<keyword evidence="2" id="KW-0012">Acyltransferase</keyword>
<comment type="caution">
    <text evidence="4">The sequence shown here is derived from an EMBL/GenBank/DDBJ whole genome shotgun (WGS) entry which is preliminary data.</text>
</comment>
<dbReference type="Gene3D" id="3.40.630.30">
    <property type="match status" value="2"/>
</dbReference>
<keyword evidence="1" id="KW-0808">Transferase</keyword>
<dbReference type="InterPro" id="IPR016181">
    <property type="entry name" value="Acyl_CoA_acyltransferase"/>
</dbReference>
<sequence length="275" mass="29417">MTLMEIRAITARTAPDGFDRLENPDHSFNVRPEMPSYFQALDRGRPVGSLSVFMPTADTAEISVCVRPSCRGQGIFRALLQEAVAVLRPVGCRRLLFPCQGDSGDGRAVATHWGLALDHSEYLMYYGGAHAAPRVSVSLRPAQQTDRSALEVLYSAAFPGDGGMAACCLQEGILCRVLERQGRLAGAACVNLRGEALSIFGVAVDPALQGQGLGGGLMAALLDGLAPLRGKRHVLLEVDGGNERARRLYASSCFTVRRLVEYYSLPLLQAAPSGA</sequence>
<organism evidence="4 5">
    <name type="scientific">Intestinimonas massiliensis</name>
    <name type="common">ex Afouda et al. 2020</name>
    <dbReference type="NCBI Taxonomy" id="1673721"/>
    <lineage>
        <taxon>Bacteria</taxon>
        <taxon>Bacillati</taxon>
        <taxon>Bacillota</taxon>
        <taxon>Clostridia</taxon>
        <taxon>Eubacteriales</taxon>
        <taxon>Intestinimonas</taxon>
    </lineage>
</organism>
<proteinExistence type="predicted"/>
<reference evidence="4" key="1">
    <citation type="submission" date="2022-06" db="EMBL/GenBank/DDBJ databases">
        <title>Isolation of gut microbiota from human fecal samples.</title>
        <authorList>
            <person name="Pamer E.G."/>
            <person name="Barat B."/>
            <person name="Waligurski E."/>
            <person name="Medina S."/>
            <person name="Paddock L."/>
            <person name="Mostad J."/>
        </authorList>
    </citation>
    <scope>NUCLEOTIDE SEQUENCE</scope>
    <source>
        <strain evidence="4">DFI.9.91</strain>
    </source>
</reference>
<dbReference type="PROSITE" id="PS51186">
    <property type="entry name" value="GNAT"/>
    <property type="match status" value="2"/>
</dbReference>
<dbReference type="Pfam" id="PF00583">
    <property type="entry name" value="Acetyltransf_1"/>
    <property type="match status" value="2"/>
</dbReference>
<dbReference type="InterPro" id="IPR050832">
    <property type="entry name" value="Bact_Acetyltransf"/>
</dbReference>
<dbReference type="Proteomes" id="UP001204562">
    <property type="component" value="Unassembled WGS sequence"/>
</dbReference>
<feature type="domain" description="N-acetyltransferase" evidence="3">
    <location>
        <begin position="137"/>
        <end position="272"/>
    </location>
</feature>
<dbReference type="AlphaFoldDB" id="A0AAW5JMF2"/>
<evidence type="ECO:0000313" key="5">
    <source>
        <dbReference type="Proteomes" id="UP001204562"/>
    </source>
</evidence>
<dbReference type="SUPFAM" id="SSF55729">
    <property type="entry name" value="Acyl-CoA N-acyltransferases (Nat)"/>
    <property type="match status" value="2"/>
</dbReference>
<evidence type="ECO:0000256" key="2">
    <source>
        <dbReference type="ARBA" id="ARBA00023315"/>
    </source>
</evidence>
<dbReference type="CDD" id="cd04301">
    <property type="entry name" value="NAT_SF"/>
    <property type="match status" value="1"/>
</dbReference>